<evidence type="ECO:0000259" key="9">
    <source>
        <dbReference type="Pfam" id="PF00889"/>
    </source>
</evidence>
<dbReference type="InterPro" id="IPR018101">
    <property type="entry name" value="Transl_elong_Ts_CS"/>
</dbReference>
<keyword evidence="6 8" id="KW-0648">Protein biosynthesis</keyword>
<dbReference type="InterPro" id="IPR009060">
    <property type="entry name" value="UBA-like_sf"/>
</dbReference>
<keyword evidence="5 8" id="KW-0251">Elongation factor</keyword>
<dbReference type="SUPFAM" id="SSF46934">
    <property type="entry name" value="UBA-like"/>
    <property type="match status" value="1"/>
</dbReference>
<dbReference type="FunFam" id="1.10.286.20:FF:000004">
    <property type="entry name" value="Elongation factor Ts"/>
    <property type="match status" value="1"/>
</dbReference>
<dbReference type="GO" id="GO:0005737">
    <property type="term" value="C:cytoplasm"/>
    <property type="evidence" value="ECO:0007669"/>
    <property type="project" value="UniProtKB-SubCell"/>
</dbReference>
<dbReference type="Gene3D" id="1.10.286.20">
    <property type="match status" value="1"/>
</dbReference>
<dbReference type="CDD" id="cd14275">
    <property type="entry name" value="UBA_EF-Ts"/>
    <property type="match status" value="1"/>
</dbReference>
<dbReference type="Gene3D" id="1.10.8.10">
    <property type="entry name" value="DNA helicase RuvA subunit, C-terminal domain"/>
    <property type="match status" value="1"/>
</dbReference>
<dbReference type="AlphaFoldDB" id="A0A444VU99"/>
<dbReference type="InterPro" id="IPR036402">
    <property type="entry name" value="EF-Ts_dimer_sf"/>
</dbReference>
<dbReference type="Gene3D" id="3.30.479.20">
    <property type="entry name" value="Elongation factor Ts, dimerisation domain"/>
    <property type="match status" value="2"/>
</dbReference>
<comment type="subcellular location">
    <subcellularLocation>
        <location evidence="1 8">Cytoplasm</location>
    </subcellularLocation>
</comment>
<dbReference type="EMBL" id="JUIV01000018">
    <property type="protein sequence ID" value="RYJ37215.1"/>
    <property type="molecule type" value="Genomic_DNA"/>
</dbReference>
<dbReference type="FunFam" id="1.10.8.10:FF:000001">
    <property type="entry name" value="Elongation factor Ts"/>
    <property type="match status" value="1"/>
</dbReference>
<dbReference type="Pfam" id="PF00889">
    <property type="entry name" value="EF_TS"/>
    <property type="match status" value="2"/>
</dbReference>
<proteinExistence type="inferred from homology"/>
<dbReference type="NCBIfam" id="TIGR00116">
    <property type="entry name" value="tsf"/>
    <property type="match status" value="1"/>
</dbReference>
<dbReference type="InterPro" id="IPR014039">
    <property type="entry name" value="Transl_elong_EFTs/EF1B_dimer"/>
</dbReference>
<evidence type="ECO:0000313" key="10">
    <source>
        <dbReference type="EMBL" id="RYJ37215.1"/>
    </source>
</evidence>
<comment type="function">
    <text evidence="7 8">Associates with the EF-Tu.GDP complex and induces the exchange of GDP to GTP. It remains bound to the aminoacyl-tRNA.EF-Tu.GTP complex up to the GTP hydrolysis stage on the ribosome.</text>
</comment>
<evidence type="ECO:0000256" key="7">
    <source>
        <dbReference type="ARBA" id="ARBA00025453"/>
    </source>
</evidence>
<reference evidence="10 11" key="1">
    <citation type="submission" date="2014-12" db="EMBL/GenBank/DDBJ databases">
        <title>Genome sequence of Flavobacterium anhuiense RCM74.</title>
        <authorList>
            <person name="Kim J.F."/>
            <person name="Song J.Y."/>
            <person name="Kwak M.-J."/>
            <person name="Lee S.-W."/>
        </authorList>
    </citation>
    <scope>NUCLEOTIDE SEQUENCE [LARGE SCALE GENOMIC DNA]</scope>
    <source>
        <strain evidence="10 11">RCM74</strain>
    </source>
</reference>
<evidence type="ECO:0000256" key="4">
    <source>
        <dbReference type="ARBA" id="ARBA00022490"/>
    </source>
</evidence>
<evidence type="ECO:0000256" key="5">
    <source>
        <dbReference type="ARBA" id="ARBA00022768"/>
    </source>
</evidence>
<gene>
    <name evidence="8" type="primary">tsf</name>
    <name evidence="10" type="ORF">NU08_3781</name>
</gene>
<feature type="domain" description="Translation elongation factor EFTs/EF1B dimerisation" evidence="9">
    <location>
        <begin position="91"/>
        <end position="230"/>
    </location>
</feature>
<evidence type="ECO:0000256" key="2">
    <source>
        <dbReference type="ARBA" id="ARBA00005532"/>
    </source>
</evidence>
<dbReference type="InterPro" id="IPR001816">
    <property type="entry name" value="Transl_elong_EFTs/EF1B"/>
</dbReference>
<feature type="domain" description="Translation elongation factor EFTs/EF1B dimerisation" evidence="9">
    <location>
        <begin position="246"/>
        <end position="338"/>
    </location>
</feature>
<dbReference type="HAMAP" id="MF_00050">
    <property type="entry name" value="EF_Ts"/>
    <property type="match status" value="1"/>
</dbReference>
<name>A0A444VU99_9FLAO</name>
<comment type="caution">
    <text evidence="10">The sequence shown here is derived from an EMBL/GenBank/DDBJ whole genome shotgun (WGS) entry which is preliminary data.</text>
</comment>
<dbReference type="PANTHER" id="PTHR11741">
    <property type="entry name" value="ELONGATION FACTOR TS"/>
    <property type="match status" value="1"/>
</dbReference>
<evidence type="ECO:0000256" key="6">
    <source>
        <dbReference type="ARBA" id="ARBA00022917"/>
    </source>
</evidence>
<sequence length="338" mass="36884">MGFKSWNFLLLTLKIQNIMSTITAADVNKLRQSTGAGMMDCKKALVEAEGDFDKAIQILREKGQKVAANRSDRESAEGAAVSFINADNTKGAIITLNCETDFVGKNEAFVALAKDLVERAINFSTKEELLASDFNGITVAEKLIEQTGVIGEKIEIGGFEILEGAYVGSYVHVNKIAALTAISAPVANAEALTKDISMQVASMGADTLSYKDFDPAFVESELAARIAVIEKDNEEAKRLGKTLKNVPKYISFSQLTPEVIKQAEEDAKAELKAEGKPEQIWDKILPGKVQRFISDNTTLDQEKALLDQNFIKDDSKKVGDYVKGFNVEITGFKRVTLG</sequence>
<dbReference type="PROSITE" id="PS01126">
    <property type="entry name" value="EF_TS_1"/>
    <property type="match status" value="1"/>
</dbReference>
<evidence type="ECO:0000256" key="3">
    <source>
        <dbReference type="ARBA" id="ARBA00016956"/>
    </source>
</evidence>
<keyword evidence="4 8" id="KW-0963">Cytoplasm</keyword>
<evidence type="ECO:0000256" key="1">
    <source>
        <dbReference type="ARBA" id="ARBA00004496"/>
    </source>
</evidence>
<evidence type="ECO:0000256" key="8">
    <source>
        <dbReference type="HAMAP-Rule" id="MF_00050"/>
    </source>
</evidence>
<dbReference type="GO" id="GO:0003746">
    <property type="term" value="F:translation elongation factor activity"/>
    <property type="evidence" value="ECO:0007669"/>
    <property type="project" value="UniProtKB-UniRule"/>
</dbReference>
<comment type="similarity">
    <text evidence="2 8">Belongs to the EF-Ts family.</text>
</comment>
<dbReference type="PANTHER" id="PTHR11741:SF0">
    <property type="entry name" value="ELONGATION FACTOR TS, MITOCHONDRIAL"/>
    <property type="match status" value="1"/>
</dbReference>
<accession>A0A444VU99</accession>
<dbReference type="SUPFAM" id="SSF54713">
    <property type="entry name" value="Elongation factor Ts (EF-Ts), dimerisation domain"/>
    <property type="match status" value="2"/>
</dbReference>
<evidence type="ECO:0000313" key="11">
    <source>
        <dbReference type="Proteomes" id="UP000290433"/>
    </source>
</evidence>
<dbReference type="Proteomes" id="UP000290433">
    <property type="component" value="Unassembled WGS sequence"/>
</dbReference>
<protein>
    <recommendedName>
        <fullName evidence="3 8">Elongation factor Ts</fullName>
        <shortName evidence="8">EF-Ts</shortName>
    </recommendedName>
</protein>
<organism evidence="10 11">
    <name type="scientific">Flavobacterium anhuiense</name>
    <dbReference type="NCBI Taxonomy" id="459526"/>
    <lineage>
        <taxon>Bacteria</taxon>
        <taxon>Pseudomonadati</taxon>
        <taxon>Bacteroidota</taxon>
        <taxon>Flavobacteriia</taxon>
        <taxon>Flavobacteriales</taxon>
        <taxon>Flavobacteriaceae</taxon>
        <taxon>Flavobacterium</taxon>
    </lineage>
</organism>
<feature type="region of interest" description="Involved in Mg(2+) ion dislocation from EF-Tu" evidence="8">
    <location>
        <begin position="100"/>
        <end position="103"/>
    </location>
</feature>